<reference evidence="9" key="1">
    <citation type="submission" date="2022-11" db="UniProtKB">
        <authorList>
            <consortium name="WormBaseParasite"/>
        </authorList>
    </citation>
    <scope>IDENTIFICATION</scope>
</reference>
<feature type="region of interest" description="Disordered" evidence="6">
    <location>
        <begin position="242"/>
        <end position="263"/>
    </location>
</feature>
<feature type="compositionally biased region" description="Basic and acidic residues" evidence="6">
    <location>
        <begin position="327"/>
        <end position="349"/>
    </location>
</feature>
<organism evidence="8 9">
    <name type="scientific">Panagrolaimus superbus</name>
    <dbReference type="NCBI Taxonomy" id="310955"/>
    <lineage>
        <taxon>Eukaryota</taxon>
        <taxon>Metazoa</taxon>
        <taxon>Ecdysozoa</taxon>
        <taxon>Nematoda</taxon>
        <taxon>Chromadorea</taxon>
        <taxon>Rhabditida</taxon>
        <taxon>Tylenchina</taxon>
        <taxon>Panagrolaimomorpha</taxon>
        <taxon>Panagrolaimoidea</taxon>
        <taxon>Panagrolaimidae</taxon>
        <taxon>Panagrolaimus</taxon>
    </lineage>
</organism>
<evidence type="ECO:0000256" key="1">
    <source>
        <dbReference type="ARBA" id="ARBA00022723"/>
    </source>
</evidence>
<dbReference type="SMART" id="SM00132">
    <property type="entry name" value="LIM"/>
    <property type="match status" value="1"/>
</dbReference>
<evidence type="ECO:0000256" key="2">
    <source>
        <dbReference type="ARBA" id="ARBA00022737"/>
    </source>
</evidence>
<dbReference type="CDD" id="cd08368">
    <property type="entry name" value="LIM"/>
    <property type="match status" value="2"/>
</dbReference>
<feature type="compositionally biased region" description="Polar residues" evidence="6">
    <location>
        <begin position="253"/>
        <end position="262"/>
    </location>
</feature>
<dbReference type="GO" id="GO:0005634">
    <property type="term" value="C:nucleus"/>
    <property type="evidence" value="ECO:0007669"/>
    <property type="project" value="TreeGrafter"/>
</dbReference>
<keyword evidence="1 5" id="KW-0479">Metal-binding</keyword>
<dbReference type="InterPro" id="IPR001781">
    <property type="entry name" value="Znf_LIM"/>
</dbReference>
<dbReference type="Pfam" id="PF00412">
    <property type="entry name" value="LIM"/>
    <property type="match status" value="2"/>
</dbReference>
<dbReference type="Gene3D" id="2.10.110.10">
    <property type="entry name" value="Cysteine Rich Protein"/>
    <property type="match status" value="2"/>
</dbReference>
<feature type="domain" description="LIM zinc-binding" evidence="7">
    <location>
        <begin position="48"/>
        <end position="108"/>
    </location>
</feature>
<dbReference type="GO" id="GO:0046872">
    <property type="term" value="F:metal ion binding"/>
    <property type="evidence" value="ECO:0007669"/>
    <property type="project" value="UniProtKB-KW"/>
</dbReference>
<sequence length="367" mass="40229">MDGVWHRSHLVCFKCNANIGDEYRPFIASGLKDKHPLCIDCYMVAEHSTCTICHAPLFETCVEIDEKQMHQSCFVCERCKAPFEDGQYALINGKPYDLDCYYFKAFENAFALQLPGSFFDLHATSPPPMAESFLKTVTDSTTSLPTITPSITPPTSSSTEDQTYFKRKTAEFVSLCDVGHPLPPPEKTLRKELSAEVFETEHIKFPLKSPPSEARSPSLDLGSKEKVAATSLASPPVIFASGGIDGKSETKQPDGTVSSAASNDVKKIEEEKKDGVSLRLLRIYIFKITKPNSATESPTPHPDTYAAAAALMPTSIIDSVVGGGVDGKSETKKSEIEEKKDGQSKLSEAKDDVKTYWTSFRISNSTS</sequence>
<dbReference type="SUPFAM" id="SSF57716">
    <property type="entry name" value="Glucocorticoid receptor-like (DNA-binding domain)"/>
    <property type="match status" value="1"/>
</dbReference>
<evidence type="ECO:0000313" key="8">
    <source>
        <dbReference type="Proteomes" id="UP000887577"/>
    </source>
</evidence>
<name>A0A914YPA8_9BILA</name>
<evidence type="ECO:0000256" key="4">
    <source>
        <dbReference type="ARBA" id="ARBA00023038"/>
    </source>
</evidence>
<dbReference type="PANTHER" id="PTHR24205:SF16">
    <property type="entry name" value="GH01042P-RELATED"/>
    <property type="match status" value="1"/>
</dbReference>
<evidence type="ECO:0000259" key="7">
    <source>
        <dbReference type="PROSITE" id="PS50023"/>
    </source>
</evidence>
<accession>A0A914YPA8</accession>
<evidence type="ECO:0000256" key="6">
    <source>
        <dbReference type="SAM" id="MobiDB-lite"/>
    </source>
</evidence>
<dbReference type="Proteomes" id="UP000887577">
    <property type="component" value="Unplaced"/>
</dbReference>
<dbReference type="GO" id="GO:0030018">
    <property type="term" value="C:Z disc"/>
    <property type="evidence" value="ECO:0007669"/>
    <property type="project" value="TreeGrafter"/>
</dbReference>
<proteinExistence type="predicted"/>
<evidence type="ECO:0000256" key="3">
    <source>
        <dbReference type="ARBA" id="ARBA00022833"/>
    </source>
</evidence>
<dbReference type="WBParaSite" id="PSU_v2.g19190.t1">
    <property type="protein sequence ID" value="PSU_v2.g19190.t1"/>
    <property type="gene ID" value="PSU_v2.g19190"/>
</dbReference>
<feature type="region of interest" description="Disordered" evidence="6">
    <location>
        <begin position="321"/>
        <end position="349"/>
    </location>
</feature>
<evidence type="ECO:0000256" key="5">
    <source>
        <dbReference type="PROSITE-ProRule" id="PRU00125"/>
    </source>
</evidence>
<evidence type="ECO:0000313" key="9">
    <source>
        <dbReference type="WBParaSite" id="PSU_v2.g19190.t1"/>
    </source>
</evidence>
<dbReference type="PROSITE" id="PS50023">
    <property type="entry name" value="LIM_DOMAIN_2"/>
    <property type="match status" value="1"/>
</dbReference>
<dbReference type="AlphaFoldDB" id="A0A914YPA8"/>
<keyword evidence="4 5" id="KW-0440">LIM domain</keyword>
<protein>
    <submittedName>
        <fullName evidence="9">LIM zinc-binding domain-containing protein</fullName>
    </submittedName>
</protein>
<keyword evidence="3 5" id="KW-0862">Zinc</keyword>
<keyword evidence="8" id="KW-1185">Reference proteome</keyword>
<dbReference type="PANTHER" id="PTHR24205">
    <property type="entry name" value="FOUR AND A HALF LIM DOMAINS PROTEIN"/>
    <property type="match status" value="1"/>
</dbReference>
<dbReference type="GO" id="GO:0003712">
    <property type="term" value="F:transcription coregulator activity"/>
    <property type="evidence" value="ECO:0007669"/>
    <property type="project" value="TreeGrafter"/>
</dbReference>
<keyword evidence="2" id="KW-0677">Repeat</keyword>